<dbReference type="Gene3D" id="2.70.170.10">
    <property type="entry name" value="Neurotransmitter-gated ion-channel ligand-binding domain"/>
    <property type="match status" value="2"/>
</dbReference>
<feature type="transmembrane region" description="Helical" evidence="5">
    <location>
        <begin position="701"/>
        <end position="724"/>
    </location>
</feature>
<feature type="transmembrane region" description="Helical" evidence="5">
    <location>
        <begin position="307"/>
        <end position="325"/>
    </location>
</feature>
<comment type="similarity">
    <text evidence="5">Belongs to the ligand-gated ion channel (TC 1.A.9) family.</text>
</comment>
<keyword evidence="5" id="KW-0406">Ion transport</keyword>
<dbReference type="InterPro" id="IPR036397">
    <property type="entry name" value="RNaseH_sf"/>
</dbReference>
<sequence>MDWPAYSPDMAPIEHLWDQLGLRVMGNHPPTVDRRQLAQWLIQERQVIPQRSLQRLVTSMRQRCVARVTARAILSDVMADEEAELLEDLLSKYNKLTRPVENKSDIVDVFIDLVVVKIPDITWIDYRLSWNASNYSDIQWLLVPSEKVWFPELYLENTFIEGELPSKPTYVRIESNGTVLSLNHAMLASHCYLDMTYFPFDYQTCNLKFSSITYYSTDLQIHVKENVFVDDFVLFQNYEWTVLEVNTYVNSVETSVLSPKEQPVATFEIHLERVYLYYLMNIIVPTFMLSGLSLCAFWLPPDCGERISLSVSLLVTMSVFELLVAEIIPTNTNKGPLIGHVILFDMAVIGTAVIISTIVINMQRKSTSGRPVGKVSRKLCLGRRCRGGGIRGRFDSTDNHYDHVVLSNIFNHGVECDDRVTTIENDALRRQREEYTIERLRDVPGKNSNKAEKTQEKNKCHQTQMEVTNNEWEALIRNVDPILSDVMADEEAELLKDLLSSYNKLTRPVETKSNIVDVCIDLAVVKIPDIDEKNKLMMSNVKFKQTWIDYRLSWNASNYSDIQWLLVPSEKVWFPELYLENTFIEGELPSKPTYVRIESNGTVLSLNHAMLASHCYLDMTYFPFDSQTCNIRFSSRTYFSAELQILVKENVSLDDFVLFQNYEWTVLEVNTHVNSVKTSVLSPEEQPVATFEIHLERVYSYYLMNIIVPTFMLSGLSLCAFWLPPDCGERISLSVSLLVTMSVFELLVAEIIPTNTNRGPLIGHVILFDMAVIGTAVIISTIVINMQRKSTSGRPVGKVTRKLCLGRSGCCGGVTRGRSDSTDNHHDSMITIENDAFRRQNEAYASGRHRAVSSKNSNKAERTQEKYTCLQTQMEVTKNEWEALIRNVDRACFYIYLFIFIAVCISVLMVPKYGEI</sequence>
<accession>A0ABM0MSW3</accession>
<protein>
    <submittedName>
        <fullName evidence="9">Uncharacterized protein LOC102801619</fullName>
    </submittedName>
</protein>
<evidence type="ECO:0000259" key="7">
    <source>
        <dbReference type="Pfam" id="PF02932"/>
    </source>
</evidence>
<evidence type="ECO:0000256" key="5">
    <source>
        <dbReference type="RuleBase" id="RU000687"/>
    </source>
</evidence>
<dbReference type="SUPFAM" id="SSF90112">
    <property type="entry name" value="Neurotransmitter-gated ion-channel transmembrane pore"/>
    <property type="match status" value="2"/>
</dbReference>
<dbReference type="InterPro" id="IPR018000">
    <property type="entry name" value="Neurotransmitter_ion_chnl_CS"/>
</dbReference>
<dbReference type="InterPro" id="IPR038050">
    <property type="entry name" value="Neuro_actylchol_rec"/>
</dbReference>
<dbReference type="Proteomes" id="UP000694865">
    <property type="component" value="Unplaced"/>
</dbReference>
<keyword evidence="4 5" id="KW-0472">Membrane</keyword>
<dbReference type="PROSITE" id="PS00236">
    <property type="entry name" value="NEUROTR_ION_CHANNEL"/>
    <property type="match status" value="2"/>
</dbReference>
<dbReference type="PRINTS" id="PR00252">
    <property type="entry name" value="NRIONCHANNEL"/>
</dbReference>
<dbReference type="CDD" id="cd19051">
    <property type="entry name" value="LGIC_TM_cation"/>
    <property type="match status" value="2"/>
</dbReference>
<evidence type="ECO:0000313" key="9">
    <source>
        <dbReference type="RefSeq" id="XP_006823104.1"/>
    </source>
</evidence>
<feature type="transmembrane region" description="Helical" evidence="5">
    <location>
        <begin position="761"/>
        <end position="784"/>
    </location>
</feature>
<dbReference type="PANTHER" id="PTHR18945">
    <property type="entry name" value="NEUROTRANSMITTER GATED ION CHANNEL"/>
    <property type="match status" value="1"/>
</dbReference>
<keyword evidence="5" id="KW-0813">Transport</keyword>
<evidence type="ECO:0000256" key="2">
    <source>
        <dbReference type="ARBA" id="ARBA00022692"/>
    </source>
</evidence>
<keyword evidence="5" id="KW-0407">Ion channel</keyword>
<organism evidence="8 9">
    <name type="scientific">Saccoglossus kowalevskii</name>
    <name type="common">Acorn worm</name>
    <dbReference type="NCBI Taxonomy" id="10224"/>
    <lineage>
        <taxon>Eukaryota</taxon>
        <taxon>Metazoa</taxon>
        <taxon>Hemichordata</taxon>
        <taxon>Enteropneusta</taxon>
        <taxon>Harrimaniidae</taxon>
        <taxon>Saccoglossus</taxon>
    </lineage>
</organism>
<feature type="transmembrane region" description="Helical" evidence="5">
    <location>
        <begin position="337"/>
        <end position="360"/>
    </location>
</feature>
<gene>
    <name evidence="9" type="primary">LOC102801619</name>
</gene>
<evidence type="ECO:0000256" key="1">
    <source>
        <dbReference type="ARBA" id="ARBA00004141"/>
    </source>
</evidence>
<dbReference type="InterPro" id="IPR006029">
    <property type="entry name" value="Neurotrans-gated_channel_TM"/>
</dbReference>
<dbReference type="SUPFAM" id="SSF63712">
    <property type="entry name" value="Nicotinic receptor ligand binding domain-like"/>
    <property type="match status" value="2"/>
</dbReference>
<feature type="transmembrane region" description="Helical" evidence="5">
    <location>
        <begin position="275"/>
        <end position="300"/>
    </location>
</feature>
<dbReference type="GeneID" id="102801619"/>
<comment type="caution">
    <text evidence="5">Lacks conserved residue(s) required for the propagation of feature annotation.</text>
</comment>
<dbReference type="Gene3D" id="3.30.420.10">
    <property type="entry name" value="Ribonuclease H-like superfamily/Ribonuclease H"/>
    <property type="match status" value="1"/>
</dbReference>
<proteinExistence type="inferred from homology"/>
<evidence type="ECO:0000313" key="8">
    <source>
        <dbReference type="Proteomes" id="UP000694865"/>
    </source>
</evidence>
<dbReference type="InterPro" id="IPR006201">
    <property type="entry name" value="Neur_channel"/>
</dbReference>
<feature type="domain" description="Neurotransmitter-gated ion-channel transmembrane" evidence="7">
    <location>
        <begin position="706"/>
        <end position="896"/>
    </location>
</feature>
<feature type="domain" description="Neurotransmitter-gated ion-channel ligand-binding" evidence="6">
    <location>
        <begin position="492"/>
        <end position="697"/>
    </location>
</feature>
<evidence type="ECO:0000256" key="3">
    <source>
        <dbReference type="ARBA" id="ARBA00022989"/>
    </source>
</evidence>
<dbReference type="CDD" id="cd18989">
    <property type="entry name" value="LGIC_ECD_cation"/>
    <property type="match status" value="1"/>
</dbReference>
<dbReference type="InterPro" id="IPR036734">
    <property type="entry name" value="Neur_chan_lig-bd_sf"/>
</dbReference>
<comment type="subcellular location">
    <subcellularLocation>
        <location evidence="1">Membrane</location>
        <topology evidence="1">Multi-pass membrane protein</topology>
    </subcellularLocation>
</comment>
<dbReference type="InterPro" id="IPR006202">
    <property type="entry name" value="Neur_chan_lig-bd"/>
</dbReference>
<dbReference type="Pfam" id="PF02931">
    <property type="entry name" value="Neur_chan_LBD"/>
    <property type="match status" value="2"/>
</dbReference>
<keyword evidence="2 5" id="KW-0812">Transmembrane</keyword>
<evidence type="ECO:0000256" key="4">
    <source>
        <dbReference type="ARBA" id="ARBA00023136"/>
    </source>
</evidence>
<name>A0ABM0MSW3_SACKO</name>
<dbReference type="Pfam" id="PF02932">
    <property type="entry name" value="Neur_chan_memb"/>
    <property type="match status" value="2"/>
</dbReference>
<keyword evidence="3 5" id="KW-1133">Transmembrane helix</keyword>
<evidence type="ECO:0000259" key="6">
    <source>
        <dbReference type="Pfam" id="PF02931"/>
    </source>
</evidence>
<dbReference type="RefSeq" id="XP_006823104.1">
    <property type="nucleotide sequence ID" value="XM_006823041.1"/>
</dbReference>
<feature type="transmembrane region" description="Helical" evidence="5">
    <location>
        <begin position="893"/>
        <end position="910"/>
    </location>
</feature>
<dbReference type="Gene3D" id="1.20.58.390">
    <property type="entry name" value="Neurotransmitter-gated ion-channel transmembrane domain"/>
    <property type="match status" value="2"/>
</dbReference>
<reference evidence="9" key="1">
    <citation type="submission" date="2025-08" db="UniProtKB">
        <authorList>
            <consortium name="RefSeq"/>
        </authorList>
    </citation>
    <scope>IDENTIFICATION</scope>
    <source>
        <tissue evidence="9">Testes</tissue>
    </source>
</reference>
<feature type="domain" description="Neurotransmitter-gated ion-channel ligand-binding" evidence="6">
    <location>
        <begin position="83"/>
        <end position="273"/>
    </location>
</feature>
<dbReference type="InterPro" id="IPR036719">
    <property type="entry name" value="Neuro-gated_channel_TM_sf"/>
</dbReference>
<feature type="domain" description="Neurotransmitter-gated ion-channel transmembrane" evidence="7">
    <location>
        <begin position="282"/>
        <end position="485"/>
    </location>
</feature>
<keyword evidence="8" id="KW-1185">Reference proteome</keyword>